<dbReference type="Gene3D" id="3.90.190.20">
    <property type="entry name" value="Mur ligase, C-terminal domain"/>
    <property type="match status" value="1"/>
</dbReference>
<keyword evidence="4 11" id="KW-0436">Ligase</keyword>
<organism evidence="14 15">
    <name type="scientific">Aerophobetes bacterium</name>
    <dbReference type="NCBI Taxonomy" id="2030807"/>
    <lineage>
        <taxon>Bacteria</taxon>
        <taxon>Candidatus Aerophobota</taxon>
    </lineage>
</organism>
<evidence type="ECO:0000259" key="12">
    <source>
        <dbReference type="Pfam" id="PF02875"/>
    </source>
</evidence>
<evidence type="ECO:0000256" key="1">
    <source>
        <dbReference type="ARBA" id="ARBA00001946"/>
    </source>
</evidence>
<dbReference type="Proteomes" id="UP000279422">
    <property type="component" value="Unassembled WGS sequence"/>
</dbReference>
<name>A0A497E4Q5_UNCAE</name>
<keyword evidence="8" id="KW-0460">Magnesium</keyword>
<dbReference type="InterPro" id="IPR013221">
    <property type="entry name" value="Mur_ligase_cen"/>
</dbReference>
<proteinExistence type="inferred from homology"/>
<accession>A0A497E4Q5</accession>
<evidence type="ECO:0000256" key="11">
    <source>
        <dbReference type="PIRNR" id="PIRNR001563"/>
    </source>
</evidence>
<feature type="domain" description="Mur ligase C-terminal" evidence="12">
    <location>
        <begin position="307"/>
        <end position="427"/>
    </location>
</feature>
<dbReference type="InterPro" id="IPR001645">
    <property type="entry name" value="Folylpolyglutamate_synth"/>
</dbReference>
<dbReference type="InterPro" id="IPR036615">
    <property type="entry name" value="Mur_ligase_C_dom_sf"/>
</dbReference>
<sequence>MFSYKEATDYVNSFINYEKKPDFSYNKRLLNLERMRYLLSLIDNPHRSFKAIHITGTKGKGTTSAITASILRKAGYKVGLYTSPHLVSPRERIRIGERLIDEEEFAYFLFQIKKKIEKRRKPSSSNFTFFEIYTALAFLYFAYQKVDLAVVEVGLGGRLDATNVVFPLVAVITQISFDHIKQLGDSLSSIAKEKAGIIKEGIRVITSPQDEAALSVIEETCREKKAFLYFVGRDVKFEKIKSSLEGQTFSLQTRKKSYPYLFLPLLGEHQVINAATAIGATELLSEDGIFVSEEAVVQGLREVRWPGRLQLISKEPFFIVDCAHNGASARALASFLKKNFSAGKVFLILGISRNKDVEAIGRALCPLADELILTEADNPRAVPCEELKERLSKLCQKRITLKKNVGSAIRYAQSLAKKDDLICLTGSVYLAGEALKILGEKNV</sequence>
<keyword evidence="6 11" id="KW-0547">Nucleotide-binding</keyword>
<evidence type="ECO:0000256" key="3">
    <source>
        <dbReference type="ARBA" id="ARBA00013025"/>
    </source>
</evidence>
<dbReference type="SUPFAM" id="SSF53623">
    <property type="entry name" value="MurD-like peptide ligases, catalytic domain"/>
    <property type="match status" value="1"/>
</dbReference>
<comment type="caution">
    <text evidence="14">The sequence shown here is derived from an EMBL/GenBank/DDBJ whole genome shotgun (WGS) entry which is preliminary data.</text>
</comment>
<keyword evidence="7 11" id="KW-0067">ATP-binding</keyword>
<evidence type="ECO:0000256" key="4">
    <source>
        <dbReference type="ARBA" id="ARBA00022598"/>
    </source>
</evidence>
<dbReference type="GO" id="GO:0046872">
    <property type="term" value="F:metal ion binding"/>
    <property type="evidence" value="ECO:0007669"/>
    <property type="project" value="UniProtKB-KW"/>
</dbReference>
<evidence type="ECO:0000313" key="14">
    <source>
        <dbReference type="EMBL" id="RLE09951.1"/>
    </source>
</evidence>
<dbReference type="PANTHER" id="PTHR11136">
    <property type="entry name" value="FOLYLPOLYGLUTAMATE SYNTHASE-RELATED"/>
    <property type="match status" value="1"/>
</dbReference>
<evidence type="ECO:0000259" key="13">
    <source>
        <dbReference type="Pfam" id="PF08245"/>
    </source>
</evidence>
<feature type="domain" description="Mur ligase central" evidence="13">
    <location>
        <begin position="54"/>
        <end position="280"/>
    </location>
</feature>
<dbReference type="Pfam" id="PF08245">
    <property type="entry name" value="Mur_ligase_M"/>
    <property type="match status" value="1"/>
</dbReference>
<dbReference type="PROSITE" id="PS01011">
    <property type="entry name" value="FOLYLPOLYGLU_SYNT_1"/>
    <property type="match status" value="1"/>
</dbReference>
<dbReference type="InterPro" id="IPR004101">
    <property type="entry name" value="Mur_ligase_C"/>
</dbReference>
<comment type="catalytic activity">
    <reaction evidence="10">
        <text>(6S)-5,6,7,8-tetrahydrofolyl-(gamma-L-Glu)(n) + L-glutamate + ATP = (6S)-5,6,7,8-tetrahydrofolyl-(gamma-L-Glu)(n+1) + ADP + phosphate + H(+)</text>
        <dbReference type="Rhea" id="RHEA:10580"/>
        <dbReference type="Rhea" id="RHEA-COMP:14738"/>
        <dbReference type="Rhea" id="RHEA-COMP:14740"/>
        <dbReference type="ChEBI" id="CHEBI:15378"/>
        <dbReference type="ChEBI" id="CHEBI:29985"/>
        <dbReference type="ChEBI" id="CHEBI:30616"/>
        <dbReference type="ChEBI" id="CHEBI:43474"/>
        <dbReference type="ChEBI" id="CHEBI:141005"/>
        <dbReference type="ChEBI" id="CHEBI:456216"/>
        <dbReference type="EC" id="6.3.2.17"/>
    </reaction>
</comment>
<dbReference type="PANTHER" id="PTHR11136:SF0">
    <property type="entry name" value="DIHYDROFOLATE SYNTHETASE-RELATED"/>
    <property type="match status" value="1"/>
</dbReference>
<evidence type="ECO:0000256" key="5">
    <source>
        <dbReference type="ARBA" id="ARBA00022723"/>
    </source>
</evidence>
<dbReference type="InterPro" id="IPR018109">
    <property type="entry name" value="Folylpolyglutamate_synth_CS"/>
</dbReference>
<dbReference type="GO" id="GO:0004326">
    <property type="term" value="F:tetrahydrofolylpolyglutamate synthase activity"/>
    <property type="evidence" value="ECO:0007669"/>
    <property type="project" value="UniProtKB-EC"/>
</dbReference>
<keyword evidence="5" id="KW-0479">Metal-binding</keyword>
<reference evidence="14 15" key="1">
    <citation type="submission" date="2018-06" db="EMBL/GenBank/DDBJ databases">
        <title>Extensive metabolic versatility and redundancy in microbially diverse, dynamic hydrothermal sediments.</title>
        <authorList>
            <person name="Dombrowski N."/>
            <person name="Teske A."/>
            <person name="Baker B.J."/>
        </authorList>
    </citation>
    <scope>NUCLEOTIDE SEQUENCE [LARGE SCALE GENOMIC DNA]</scope>
    <source>
        <strain evidence="14">B47_G16</strain>
    </source>
</reference>
<dbReference type="Gene3D" id="3.40.1190.10">
    <property type="entry name" value="Mur-like, catalytic domain"/>
    <property type="match status" value="1"/>
</dbReference>
<gene>
    <name evidence="14" type="ORF">DRJ00_02945</name>
</gene>
<comment type="similarity">
    <text evidence="2 11">Belongs to the folylpolyglutamate synthase family.</text>
</comment>
<evidence type="ECO:0000256" key="2">
    <source>
        <dbReference type="ARBA" id="ARBA00008276"/>
    </source>
</evidence>
<evidence type="ECO:0000256" key="10">
    <source>
        <dbReference type="ARBA" id="ARBA00047493"/>
    </source>
</evidence>
<dbReference type="PROSITE" id="PS01012">
    <property type="entry name" value="FOLYLPOLYGLU_SYNT_2"/>
    <property type="match status" value="1"/>
</dbReference>
<protein>
    <recommendedName>
        <fullName evidence="3">tetrahydrofolate synthase</fullName>
        <ecNumber evidence="3">6.3.2.17</ecNumber>
    </recommendedName>
    <alternativeName>
        <fullName evidence="9">Tetrahydrofolylpolyglutamate synthase</fullName>
    </alternativeName>
</protein>
<dbReference type="GO" id="GO:0005737">
    <property type="term" value="C:cytoplasm"/>
    <property type="evidence" value="ECO:0007669"/>
    <property type="project" value="TreeGrafter"/>
</dbReference>
<evidence type="ECO:0000256" key="6">
    <source>
        <dbReference type="ARBA" id="ARBA00022741"/>
    </source>
</evidence>
<dbReference type="InterPro" id="IPR036565">
    <property type="entry name" value="Mur-like_cat_sf"/>
</dbReference>
<dbReference type="EMBL" id="QMPZ01000023">
    <property type="protein sequence ID" value="RLE09951.1"/>
    <property type="molecule type" value="Genomic_DNA"/>
</dbReference>
<dbReference type="PIRSF" id="PIRSF001563">
    <property type="entry name" value="Folylpolyglu_synth"/>
    <property type="match status" value="1"/>
</dbReference>
<evidence type="ECO:0000313" key="15">
    <source>
        <dbReference type="Proteomes" id="UP000279422"/>
    </source>
</evidence>
<evidence type="ECO:0000256" key="7">
    <source>
        <dbReference type="ARBA" id="ARBA00022840"/>
    </source>
</evidence>
<dbReference type="EC" id="6.3.2.17" evidence="3"/>
<dbReference type="FunFam" id="3.40.1190.10:FF:000011">
    <property type="entry name" value="Folylpolyglutamate synthase/dihydrofolate synthase"/>
    <property type="match status" value="1"/>
</dbReference>
<dbReference type="SUPFAM" id="SSF53244">
    <property type="entry name" value="MurD-like peptide ligases, peptide-binding domain"/>
    <property type="match status" value="1"/>
</dbReference>
<evidence type="ECO:0000256" key="9">
    <source>
        <dbReference type="ARBA" id="ARBA00030592"/>
    </source>
</evidence>
<dbReference type="NCBIfam" id="TIGR01499">
    <property type="entry name" value="folC"/>
    <property type="match status" value="1"/>
</dbReference>
<evidence type="ECO:0000256" key="8">
    <source>
        <dbReference type="ARBA" id="ARBA00022842"/>
    </source>
</evidence>
<dbReference type="GO" id="GO:0005524">
    <property type="term" value="F:ATP binding"/>
    <property type="evidence" value="ECO:0007669"/>
    <property type="project" value="UniProtKB-KW"/>
</dbReference>
<comment type="cofactor">
    <cofactor evidence="1">
        <name>Mg(2+)</name>
        <dbReference type="ChEBI" id="CHEBI:18420"/>
    </cofactor>
</comment>
<dbReference type="Pfam" id="PF02875">
    <property type="entry name" value="Mur_ligase_C"/>
    <property type="match status" value="1"/>
</dbReference>
<dbReference type="GO" id="GO:0008841">
    <property type="term" value="F:dihydrofolate synthase activity"/>
    <property type="evidence" value="ECO:0007669"/>
    <property type="project" value="TreeGrafter"/>
</dbReference>
<dbReference type="AlphaFoldDB" id="A0A497E4Q5"/>